<comment type="similarity">
    <text evidence="1">Belongs to the SBNO family.</text>
</comment>
<dbReference type="InterPro" id="IPR014001">
    <property type="entry name" value="Helicase_ATP-bd"/>
</dbReference>
<dbReference type="RefSeq" id="WP_183267007.1">
    <property type="nucleotide sequence ID" value="NZ_JACHFJ010000011.1"/>
</dbReference>
<feature type="domain" description="Helicase ATP-binding" evidence="2">
    <location>
        <begin position="490"/>
        <end position="656"/>
    </location>
</feature>
<dbReference type="SUPFAM" id="SSF52540">
    <property type="entry name" value="P-loop containing nucleoside triphosphate hydrolases"/>
    <property type="match status" value="1"/>
</dbReference>
<dbReference type="InterPro" id="IPR026937">
    <property type="entry name" value="SBNO_Helicase_C_dom"/>
</dbReference>
<organism evidence="3 4">
    <name type="scientific">Acidocella aromatica</name>
    <dbReference type="NCBI Taxonomy" id="1303579"/>
    <lineage>
        <taxon>Bacteria</taxon>
        <taxon>Pseudomonadati</taxon>
        <taxon>Pseudomonadota</taxon>
        <taxon>Alphaproteobacteria</taxon>
        <taxon>Acetobacterales</taxon>
        <taxon>Acidocellaceae</taxon>
        <taxon>Acidocella</taxon>
    </lineage>
</organism>
<protein>
    <submittedName>
        <fullName evidence="3">Putative RNA methylase</fullName>
    </submittedName>
</protein>
<dbReference type="PROSITE" id="PS51192">
    <property type="entry name" value="HELICASE_ATP_BIND_1"/>
    <property type="match status" value="1"/>
</dbReference>
<dbReference type="Pfam" id="PF13872">
    <property type="entry name" value="AAA_34"/>
    <property type="match status" value="1"/>
</dbReference>
<gene>
    <name evidence="3" type="ORF">HNP71_002256</name>
</gene>
<keyword evidence="4" id="KW-1185">Reference proteome</keyword>
<evidence type="ECO:0000256" key="1">
    <source>
        <dbReference type="ARBA" id="ARBA00006992"/>
    </source>
</evidence>
<dbReference type="PANTHER" id="PTHR12706:SF30">
    <property type="entry name" value="PROTEIN STRAWBERRY NOTCH-RELATED"/>
    <property type="match status" value="1"/>
</dbReference>
<dbReference type="Gene3D" id="3.40.50.300">
    <property type="entry name" value="P-loop containing nucleotide triphosphate hydrolases"/>
    <property type="match status" value="1"/>
</dbReference>
<keyword evidence="3" id="KW-0808">Transferase</keyword>
<name>A0A840VPC5_9PROT</name>
<accession>A0A840VPC5</accession>
<dbReference type="InterPro" id="IPR027417">
    <property type="entry name" value="P-loop_NTPase"/>
</dbReference>
<dbReference type="SUPFAM" id="SSF53335">
    <property type="entry name" value="S-adenosyl-L-methionine-dependent methyltransferases"/>
    <property type="match status" value="1"/>
</dbReference>
<keyword evidence="3" id="KW-0489">Methyltransferase</keyword>
<dbReference type="GO" id="GO:0032259">
    <property type="term" value="P:methylation"/>
    <property type="evidence" value="ECO:0007669"/>
    <property type="project" value="UniProtKB-KW"/>
</dbReference>
<dbReference type="PANTHER" id="PTHR12706">
    <property type="entry name" value="STRAWBERRY NOTCH-RELATED"/>
    <property type="match status" value="1"/>
</dbReference>
<dbReference type="Gene3D" id="3.40.50.150">
    <property type="entry name" value="Vaccinia Virus protein VP39"/>
    <property type="match status" value="1"/>
</dbReference>
<evidence type="ECO:0000259" key="2">
    <source>
        <dbReference type="PROSITE" id="PS51192"/>
    </source>
</evidence>
<dbReference type="InterPro" id="IPR039187">
    <property type="entry name" value="SNO_AAA"/>
</dbReference>
<dbReference type="GO" id="GO:0006355">
    <property type="term" value="P:regulation of DNA-templated transcription"/>
    <property type="evidence" value="ECO:0007669"/>
    <property type="project" value="InterPro"/>
</dbReference>
<proteinExistence type="inferred from homology"/>
<reference evidence="3 4" key="1">
    <citation type="submission" date="2020-08" db="EMBL/GenBank/DDBJ databases">
        <title>Genomic Encyclopedia of Type Strains, Phase IV (KMG-IV): sequencing the most valuable type-strain genomes for metagenomic binning, comparative biology and taxonomic classification.</title>
        <authorList>
            <person name="Goeker M."/>
        </authorList>
    </citation>
    <scope>NUCLEOTIDE SEQUENCE [LARGE SCALE GENOMIC DNA]</scope>
    <source>
        <strain evidence="3 4">DSM 27026</strain>
    </source>
</reference>
<comment type="caution">
    <text evidence="3">The sequence shown here is derived from an EMBL/GenBank/DDBJ whole genome shotgun (WGS) entry which is preliminary data.</text>
</comment>
<dbReference type="InterPro" id="IPR026741">
    <property type="entry name" value="SNO"/>
</dbReference>
<sequence length="1447" mass="156311">MTLISAVATVAAPLPLAPNPNTSAAIFAAAGLLLSTLERGERVDAATLRAAMEAAFGASDSTGAWDWKTAYDACEAATVLFLRKYGRALFRKAGTPAARLFALTKIAGLLPTHTRRSAESQTFQQFSTPIPLGLVAAHAAAITPADRVLEPSAGTGLLAILAEIASGALILNELAETRAGLLDLLFPAISVTRFDAAQIDDHLDPTITPSVVLMNPPFSAMANVEGRVADTTYRHVASALARLAPGGRLVTITSASFTPDSPAWKDAFIRLQERGRVVFSAAIDGSVYAKHGTTFPTRLTVIDKRPADDPAAFPVAPGVASDAATLLGWLSDHLPERLAVDPSVMAPAAPIAAPRSVRGYINRAAKAAPSTAPMAEPPGLPLAYEILDGLTGEGGRLSDGIYEAYGLQAIRIVGSQAHPTRLVQSAAMASVAPPKPSYRPHLPANIHALLSDAQLETVIYAGEAHADHLAGSWTVDTTFDVVTAARDDAKDAVRFRRGFMIGDGTGVGKGRQSAAIILDNWLQGRRKAVWISKSDKLIEDAQRDWSALGMERLLVTPLSRFPQGRPVTLPEGILFTTYATLRSDDRGEKVSRVRQIVEWLGSDFDGAIIFDEAHAMANAGGGKGERGDVAASQQGRAGLRLQHALPNARIVYVSATGATTVHNLAYAQRLGIWGGEDFPFSTRAEFVEAIEAGGVAAMEVLARDLRALGLYTARSLSFDGVEYELVEHALTPEQTRIYDAYAGAFAIIHNHLDAAMEAANITGTTGTLNRQAKSAARSAFESAKQRFFGHLLTSMKTPTLIRSIAGDLEAGHAAVIQIVSTGEALMERRLAELPTEEWNDVRVDITPREYVLDYLAHSFPVQLYEPFTDSEGNLSSRPVYRDGQPIESREAVVRRDELIAQLASLPPVPGALDQIVQHFGTELVAEVTGRSRRIVRKSTSSGGDRLVVENRAAAANLAETQAFMDDAKRILIFSDAGGTGRSYHAELSARNTRLRVHYLLEPGWKADAAIQGLGRTHRTNQTQPPLFRPIATDVKAEKRFLSTIARRLDTLGAITRGQRQTGGQGLFRPEDNLESTYARDALRQLYLLLVRGKVEGCSLERFESATGLKLMDANGIKDEVPPITTFLNRLLALTIELQGVLFTAFEQLLTAKIEGAIAAGIYDVGLETLTAEGFTITGRQTIYTHPGTGAETRLLTIAQRKRNRPVTLDDALAQLGEPGARLLVNERSGRAAVQIPETSIMLDDGEIERRVRLIRPMESHAVPIKMMGETHWIEADRGAFVAAWTSEVADVPEFADSTIHIVAGLLLPIWKRLPNESTRVYRLQTDDGERIVGRKVSAAWAANATATDVAKLAPADAFMALIDGRTILDLAEGLQLRRARVMGADRIELSGFIDTMRERLVAYGLFHEIISWKLRMFVPTDAAGPTVLERVLGHYPVQRIGEREAAR</sequence>
<evidence type="ECO:0000313" key="3">
    <source>
        <dbReference type="EMBL" id="MBB5373989.1"/>
    </source>
</evidence>
<dbReference type="Proteomes" id="UP000553706">
    <property type="component" value="Unassembled WGS sequence"/>
</dbReference>
<evidence type="ECO:0000313" key="4">
    <source>
        <dbReference type="Proteomes" id="UP000553706"/>
    </source>
</evidence>
<dbReference type="GO" id="GO:0008168">
    <property type="term" value="F:methyltransferase activity"/>
    <property type="evidence" value="ECO:0007669"/>
    <property type="project" value="UniProtKB-KW"/>
</dbReference>
<dbReference type="EMBL" id="JACHFJ010000011">
    <property type="protein sequence ID" value="MBB5373989.1"/>
    <property type="molecule type" value="Genomic_DNA"/>
</dbReference>
<dbReference type="Pfam" id="PF13871">
    <property type="entry name" value="Helicase_C_4"/>
    <property type="match status" value="1"/>
</dbReference>
<dbReference type="InterPro" id="IPR029063">
    <property type="entry name" value="SAM-dependent_MTases_sf"/>
</dbReference>